<keyword evidence="1 4" id="KW-0812">Transmembrane</keyword>
<evidence type="ECO:0000256" key="1">
    <source>
        <dbReference type="ARBA" id="ARBA00022692"/>
    </source>
</evidence>
<keyword evidence="6" id="KW-1185">Reference proteome</keyword>
<evidence type="ECO:0000313" key="6">
    <source>
        <dbReference type="Proteomes" id="UP000177625"/>
    </source>
</evidence>
<evidence type="ECO:0000256" key="4">
    <source>
        <dbReference type="SAM" id="Phobius"/>
    </source>
</evidence>
<gene>
    <name evidence="5" type="ORF">RSE6_04689</name>
</gene>
<dbReference type="InterPro" id="IPR036640">
    <property type="entry name" value="ABC1_TM_sf"/>
</dbReference>
<proteinExistence type="predicted"/>
<reference evidence="6" key="1">
    <citation type="submission" date="2016-03" db="EMBL/GenBank/DDBJ databases">
        <authorList>
            <person name="Guldener U."/>
        </authorList>
    </citation>
    <scope>NUCLEOTIDE SEQUENCE [LARGE SCALE GENOMIC DNA]</scope>
</reference>
<evidence type="ECO:0000313" key="5">
    <source>
        <dbReference type="EMBL" id="CZT44513.1"/>
    </source>
</evidence>
<evidence type="ECO:0000256" key="2">
    <source>
        <dbReference type="ARBA" id="ARBA00022989"/>
    </source>
</evidence>
<dbReference type="Gene3D" id="1.20.1560.10">
    <property type="entry name" value="ABC transporter type 1, transmembrane domain"/>
    <property type="match status" value="1"/>
</dbReference>
<keyword evidence="3 4" id="KW-0472">Membrane</keyword>
<protein>
    <submittedName>
        <fullName evidence="5">Uncharacterized protein</fullName>
    </submittedName>
</protein>
<dbReference type="Proteomes" id="UP000177625">
    <property type="component" value="Unassembled WGS sequence"/>
</dbReference>
<dbReference type="EMBL" id="FJVC01000175">
    <property type="protein sequence ID" value="CZT44513.1"/>
    <property type="molecule type" value="Genomic_DNA"/>
</dbReference>
<name>A0A1E1M5Y4_RHYSE</name>
<dbReference type="AlphaFoldDB" id="A0A1E1M5Y4"/>
<sequence length="139" mass="14895">MNTFGPALTFTTFTIISAVRGSGTLLAAPAFASITVLALIGTPLITLFQALPLIRSAVGSLSRIQDFLNQPRVEGSSRQLIISSDESSQTLKPAKRNGSEVPLSLVGKKDLAARKKPLEHIIRISEVDITWITVEAIVL</sequence>
<organism evidence="5 6">
    <name type="scientific">Rhynchosporium secalis</name>
    <name type="common">Barley scald fungus</name>
    <dbReference type="NCBI Taxonomy" id="38038"/>
    <lineage>
        <taxon>Eukaryota</taxon>
        <taxon>Fungi</taxon>
        <taxon>Dikarya</taxon>
        <taxon>Ascomycota</taxon>
        <taxon>Pezizomycotina</taxon>
        <taxon>Leotiomycetes</taxon>
        <taxon>Helotiales</taxon>
        <taxon>Ploettnerulaceae</taxon>
        <taxon>Rhynchosporium</taxon>
    </lineage>
</organism>
<evidence type="ECO:0000256" key="3">
    <source>
        <dbReference type="ARBA" id="ARBA00023136"/>
    </source>
</evidence>
<accession>A0A1E1M5Y4</accession>
<dbReference type="SUPFAM" id="SSF90123">
    <property type="entry name" value="ABC transporter transmembrane region"/>
    <property type="match status" value="1"/>
</dbReference>
<dbReference type="GO" id="GO:0016020">
    <property type="term" value="C:membrane"/>
    <property type="evidence" value="ECO:0007669"/>
    <property type="project" value="InterPro"/>
</dbReference>
<keyword evidence="2 4" id="KW-1133">Transmembrane helix</keyword>
<feature type="transmembrane region" description="Helical" evidence="4">
    <location>
        <begin position="31"/>
        <end position="54"/>
    </location>
</feature>
<dbReference type="GO" id="GO:0005524">
    <property type="term" value="F:ATP binding"/>
    <property type="evidence" value="ECO:0007669"/>
    <property type="project" value="InterPro"/>
</dbReference>